<proteinExistence type="predicted"/>
<dbReference type="KEGG" id="mcub:MCBB_1811"/>
<dbReference type="InterPro" id="IPR050157">
    <property type="entry name" value="PSI_iron-sulfur_center"/>
</dbReference>
<dbReference type="PANTHER" id="PTHR24960:SF79">
    <property type="entry name" value="PHOTOSYSTEM I IRON-SULFUR CENTER"/>
    <property type="match status" value="1"/>
</dbReference>
<feature type="domain" description="4Fe-4S ferredoxin-type" evidence="5">
    <location>
        <begin position="26"/>
        <end position="56"/>
    </location>
</feature>
<dbReference type="InterPro" id="IPR017900">
    <property type="entry name" value="4Fe4S_Fe_S_CS"/>
</dbReference>
<dbReference type="GO" id="GO:0051539">
    <property type="term" value="F:4 iron, 4 sulfur cluster binding"/>
    <property type="evidence" value="ECO:0007669"/>
    <property type="project" value="UniProtKB-KW"/>
</dbReference>
<evidence type="ECO:0000256" key="3">
    <source>
        <dbReference type="ARBA" id="ARBA00023004"/>
    </source>
</evidence>
<reference evidence="6 7" key="1">
    <citation type="submission" date="2016-08" db="EMBL/GenBank/DDBJ databases">
        <authorList>
            <person name="Seilhamer J.J."/>
        </authorList>
    </citation>
    <scope>NUCLEOTIDE SEQUENCE [LARGE SCALE GENOMIC DNA]</scope>
    <source>
        <strain evidence="6">Buetzberg</strain>
    </source>
</reference>
<evidence type="ECO:0000313" key="6">
    <source>
        <dbReference type="EMBL" id="SCG86360.1"/>
    </source>
</evidence>
<dbReference type="Pfam" id="PF12838">
    <property type="entry name" value="Fer4_7"/>
    <property type="match status" value="1"/>
</dbReference>
<evidence type="ECO:0000259" key="5">
    <source>
        <dbReference type="PROSITE" id="PS51379"/>
    </source>
</evidence>
<dbReference type="Gene3D" id="3.30.70.20">
    <property type="match status" value="1"/>
</dbReference>
<dbReference type="PROSITE" id="PS00198">
    <property type="entry name" value="4FE4S_FER_1"/>
    <property type="match status" value="1"/>
</dbReference>
<name>A0A1D3L4G3_9EURY</name>
<dbReference type="PANTHER" id="PTHR24960">
    <property type="entry name" value="PHOTOSYSTEM I IRON-SULFUR CENTER-RELATED"/>
    <property type="match status" value="1"/>
</dbReference>
<dbReference type="PROSITE" id="PS51379">
    <property type="entry name" value="4FE4S_FER_2"/>
    <property type="match status" value="2"/>
</dbReference>
<organism evidence="6 7">
    <name type="scientific">Methanobacterium congolense</name>
    <dbReference type="NCBI Taxonomy" id="118062"/>
    <lineage>
        <taxon>Archaea</taxon>
        <taxon>Methanobacteriati</taxon>
        <taxon>Methanobacteriota</taxon>
        <taxon>Methanomada group</taxon>
        <taxon>Methanobacteria</taxon>
        <taxon>Methanobacteriales</taxon>
        <taxon>Methanobacteriaceae</taxon>
        <taxon>Methanobacterium</taxon>
    </lineage>
</organism>
<dbReference type="AlphaFoldDB" id="A0A1D3L4G3"/>
<dbReference type="GO" id="GO:0046872">
    <property type="term" value="F:metal ion binding"/>
    <property type="evidence" value="ECO:0007669"/>
    <property type="project" value="UniProtKB-KW"/>
</dbReference>
<evidence type="ECO:0000256" key="1">
    <source>
        <dbReference type="ARBA" id="ARBA00022485"/>
    </source>
</evidence>
<evidence type="ECO:0000313" key="7">
    <source>
        <dbReference type="Proteomes" id="UP000094707"/>
    </source>
</evidence>
<evidence type="ECO:0000256" key="4">
    <source>
        <dbReference type="ARBA" id="ARBA00023014"/>
    </source>
</evidence>
<dbReference type="EMBL" id="LT607756">
    <property type="protein sequence ID" value="SCG86360.1"/>
    <property type="molecule type" value="Genomic_DNA"/>
</dbReference>
<keyword evidence="3" id="KW-0408">Iron</keyword>
<dbReference type="SUPFAM" id="SSF54862">
    <property type="entry name" value="4Fe-4S ferredoxins"/>
    <property type="match status" value="1"/>
</dbReference>
<protein>
    <submittedName>
        <fullName evidence="6">4Fe-4S ferredoxin-type iron-sulfur binding region signature</fullName>
    </submittedName>
</protein>
<dbReference type="STRING" id="118062.MCBB_1811"/>
<gene>
    <name evidence="6" type="ORF">MCBB_1811</name>
</gene>
<keyword evidence="2" id="KW-0479">Metal-binding</keyword>
<feature type="domain" description="4Fe-4S ferredoxin-type" evidence="5">
    <location>
        <begin position="1"/>
        <end position="25"/>
    </location>
</feature>
<dbReference type="GO" id="GO:0016491">
    <property type="term" value="F:oxidoreductase activity"/>
    <property type="evidence" value="ECO:0007669"/>
    <property type="project" value="UniProtKB-ARBA"/>
</dbReference>
<dbReference type="GeneID" id="30412649"/>
<dbReference type="Proteomes" id="UP000094707">
    <property type="component" value="Chromosome I"/>
</dbReference>
<dbReference type="OrthoDB" id="15347at2157"/>
<accession>A0A1D3L4G3</accession>
<dbReference type="RefSeq" id="WP_071907431.1">
    <property type="nucleotide sequence ID" value="NZ_LT607756.1"/>
</dbReference>
<evidence type="ECO:0000256" key="2">
    <source>
        <dbReference type="ARBA" id="ARBA00022723"/>
    </source>
</evidence>
<dbReference type="InterPro" id="IPR017896">
    <property type="entry name" value="4Fe4S_Fe-S-bd"/>
</dbReference>
<keyword evidence="1" id="KW-0004">4Fe-4S</keyword>
<keyword evidence="4" id="KW-0411">Iron-sulfur</keyword>
<keyword evidence="7" id="KW-1185">Reference proteome</keyword>
<sequence>MEYIPVKCGLCGACVVVCPRNILELDENRIDVGEGCEECGKCLEVCPLGAITPGEALND</sequence>